<dbReference type="Proteomes" id="UP001280581">
    <property type="component" value="Unassembled WGS sequence"/>
</dbReference>
<dbReference type="AlphaFoldDB" id="A0AAN6RKV3"/>
<name>A0AAN6RKV3_9PLEO</name>
<proteinExistence type="predicted"/>
<reference evidence="2 3" key="1">
    <citation type="submission" date="2021-02" db="EMBL/GenBank/DDBJ databases">
        <title>Genome assembly of Pseudopithomyces chartarum.</title>
        <authorList>
            <person name="Jauregui R."/>
            <person name="Singh J."/>
            <person name="Voisey C."/>
        </authorList>
    </citation>
    <scope>NUCLEOTIDE SEQUENCE [LARGE SCALE GENOMIC DNA]</scope>
    <source>
        <strain evidence="2 3">AGR01</strain>
    </source>
</reference>
<gene>
    <name evidence="2" type="ORF">GRF29_19g3273884</name>
</gene>
<dbReference type="EMBL" id="WVTA01000003">
    <property type="protein sequence ID" value="KAK3215437.1"/>
    <property type="molecule type" value="Genomic_DNA"/>
</dbReference>
<feature type="chain" id="PRO_5043016572" evidence="1">
    <location>
        <begin position="18"/>
        <end position="203"/>
    </location>
</feature>
<accession>A0AAN6RKV3</accession>
<feature type="signal peptide" evidence="1">
    <location>
        <begin position="1"/>
        <end position="17"/>
    </location>
</feature>
<protein>
    <submittedName>
        <fullName evidence="2">Uncharacterized protein</fullName>
    </submittedName>
</protein>
<sequence length="203" mass="22120">MFSVIAATLLIAQCAFAAPVTNTAAATVGKIRGVQSPIYHLYLQANPKNASIPVMGPESSADDFTIGSTIQSKKTSQFLNIQTASTSYKPLVWGTTGDTTAWGLEGDTIITTTGSSYGRRKDTILILRRDTLWDSWLIHGDRAELSGLPVFTERLLRFVSADGVGNAEWEELQQLSDYSFALPVLARFPDGLTYRFSLSLSSF</sequence>
<evidence type="ECO:0000313" key="2">
    <source>
        <dbReference type="EMBL" id="KAK3215437.1"/>
    </source>
</evidence>
<evidence type="ECO:0000313" key="3">
    <source>
        <dbReference type="Proteomes" id="UP001280581"/>
    </source>
</evidence>
<keyword evidence="3" id="KW-1185">Reference proteome</keyword>
<comment type="caution">
    <text evidence="2">The sequence shown here is derived from an EMBL/GenBank/DDBJ whole genome shotgun (WGS) entry which is preliminary data.</text>
</comment>
<keyword evidence="1" id="KW-0732">Signal</keyword>
<organism evidence="2 3">
    <name type="scientific">Pseudopithomyces chartarum</name>
    <dbReference type="NCBI Taxonomy" id="1892770"/>
    <lineage>
        <taxon>Eukaryota</taxon>
        <taxon>Fungi</taxon>
        <taxon>Dikarya</taxon>
        <taxon>Ascomycota</taxon>
        <taxon>Pezizomycotina</taxon>
        <taxon>Dothideomycetes</taxon>
        <taxon>Pleosporomycetidae</taxon>
        <taxon>Pleosporales</taxon>
        <taxon>Massarineae</taxon>
        <taxon>Didymosphaeriaceae</taxon>
        <taxon>Pseudopithomyces</taxon>
    </lineage>
</organism>
<evidence type="ECO:0000256" key="1">
    <source>
        <dbReference type="SAM" id="SignalP"/>
    </source>
</evidence>